<protein>
    <submittedName>
        <fullName evidence="1">Uncharacterized protein</fullName>
    </submittedName>
</protein>
<dbReference type="EMBL" id="JANSHE010006843">
    <property type="protein sequence ID" value="KAJ2965891.1"/>
    <property type="molecule type" value="Genomic_DNA"/>
</dbReference>
<proteinExistence type="predicted"/>
<comment type="caution">
    <text evidence="1">The sequence shown here is derived from an EMBL/GenBank/DDBJ whole genome shotgun (WGS) entry which is preliminary data.</text>
</comment>
<reference evidence="1" key="1">
    <citation type="submission" date="2022-08" db="EMBL/GenBank/DDBJ databases">
        <title>Genome Sequence of Pycnoporus sanguineus.</title>
        <authorList>
            <person name="Buettner E."/>
        </authorList>
    </citation>
    <scope>NUCLEOTIDE SEQUENCE</scope>
    <source>
        <strain evidence="1">CG-C14</strain>
    </source>
</reference>
<evidence type="ECO:0000313" key="2">
    <source>
        <dbReference type="Proteomes" id="UP001144978"/>
    </source>
</evidence>
<sequence length="195" mass="21609">MWDSSAEVGPSMQAGEYYSIRNLRTKISSGGYLEGKMQEGEKITKLDEDQLEDQPHLAELLKRKVEWEAEMNATGGVHEFPHQLIAEAEENRHFKCTVEVVHISPKDDFTYLYVTDYTSRTDLVPVAAHIAPPALSDRVVRVELRDAQVDTARNLEAGDYIAIRNLRLRPSAGGPLVSGRLGGARLTGCAARCDA</sequence>
<accession>A0ACC1MI01</accession>
<gene>
    <name evidence="1" type="ORF">NUW54_g13964</name>
</gene>
<dbReference type="Proteomes" id="UP001144978">
    <property type="component" value="Unassembled WGS sequence"/>
</dbReference>
<keyword evidence="2" id="KW-1185">Reference proteome</keyword>
<name>A0ACC1MI01_9APHY</name>
<evidence type="ECO:0000313" key="1">
    <source>
        <dbReference type="EMBL" id="KAJ2965891.1"/>
    </source>
</evidence>
<organism evidence="1 2">
    <name type="scientific">Trametes sanguinea</name>
    <dbReference type="NCBI Taxonomy" id="158606"/>
    <lineage>
        <taxon>Eukaryota</taxon>
        <taxon>Fungi</taxon>
        <taxon>Dikarya</taxon>
        <taxon>Basidiomycota</taxon>
        <taxon>Agaricomycotina</taxon>
        <taxon>Agaricomycetes</taxon>
        <taxon>Polyporales</taxon>
        <taxon>Polyporaceae</taxon>
        <taxon>Trametes</taxon>
    </lineage>
</organism>